<dbReference type="EMBL" id="KB206923">
    <property type="protein sequence ID" value="ELP86792.1"/>
    <property type="molecule type" value="Genomic_DNA"/>
</dbReference>
<organism evidence="1 2">
    <name type="scientific">Entamoeba invadens IP1</name>
    <dbReference type="NCBI Taxonomy" id="370355"/>
    <lineage>
        <taxon>Eukaryota</taxon>
        <taxon>Amoebozoa</taxon>
        <taxon>Evosea</taxon>
        <taxon>Archamoebae</taxon>
        <taxon>Mastigamoebida</taxon>
        <taxon>Entamoebidae</taxon>
        <taxon>Entamoeba</taxon>
    </lineage>
</organism>
<reference evidence="1 2" key="1">
    <citation type="submission" date="2012-10" db="EMBL/GenBank/DDBJ databases">
        <authorList>
            <person name="Zafar N."/>
            <person name="Inman J."/>
            <person name="Hall N."/>
            <person name="Lorenzi H."/>
            <person name="Caler E."/>
        </authorList>
    </citation>
    <scope>NUCLEOTIDE SEQUENCE [LARGE SCALE GENOMIC DNA]</scope>
    <source>
        <strain evidence="1 2">IP1</strain>
    </source>
</reference>
<feature type="non-terminal residue" evidence="1">
    <location>
        <position position="104"/>
    </location>
</feature>
<proteinExistence type="predicted"/>
<keyword evidence="2" id="KW-1185">Reference proteome</keyword>
<evidence type="ECO:0000313" key="1">
    <source>
        <dbReference type="EMBL" id="ELP86792.1"/>
    </source>
</evidence>
<dbReference type="GeneID" id="14885770"/>
<evidence type="ECO:0000313" key="2">
    <source>
        <dbReference type="Proteomes" id="UP000014680"/>
    </source>
</evidence>
<gene>
    <name evidence="1" type="ORF">EIN_347580</name>
</gene>
<protein>
    <submittedName>
        <fullName evidence="1">Uncharacterized protein</fullName>
    </submittedName>
</protein>
<dbReference type="KEGG" id="eiv:EIN_347580"/>
<name>A0A0A1TZ37_ENTIV</name>
<dbReference type="Proteomes" id="UP000014680">
    <property type="component" value="Unassembled WGS sequence"/>
</dbReference>
<dbReference type="RefSeq" id="XP_004253563.1">
    <property type="nucleotide sequence ID" value="XM_004253515.1"/>
</dbReference>
<dbReference type="AlphaFoldDB" id="A0A0A1TZ37"/>
<accession>A0A0A1TZ37</accession>
<feature type="non-terminal residue" evidence="1">
    <location>
        <position position="1"/>
    </location>
</feature>
<sequence>MEELNETQKNKTGLKHILYSFIINCQQTKRVEQSKRQFVLKHLNKNKLIWVYKRFYQLDYHSMRTLIFLSFTVFTAFSNECKPPVKNCQSCMMDDPTKCERCNG</sequence>
<dbReference type="VEuPathDB" id="AmoebaDB:EIN_347580"/>